<dbReference type="Proteomes" id="UP000177626">
    <property type="component" value="Unassembled WGS sequence"/>
</dbReference>
<accession>A0A1G2BXQ0</accession>
<evidence type="ECO:0000313" key="2">
    <source>
        <dbReference type="Proteomes" id="UP000177626"/>
    </source>
</evidence>
<dbReference type="InterPro" id="IPR036866">
    <property type="entry name" value="RibonucZ/Hydroxyglut_hydro"/>
</dbReference>
<comment type="caution">
    <text evidence="1">The sequence shown here is derived from an EMBL/GenBank/DDBJ whole genome shotgun (WGS) entry which is preliminary data.</text>
</comment>
<dbReference type="PANTHER" id="PTHR39189">
    <property type="entry name" value="UPF0173 METAL-DEPENDENT HYDROLASE YTKL"/>
    <property type="match status" value="1"/>
</dbReference>
<dbReference type="Gene3D" id="3.60.15.10">
    <property type="entry name" value="Ribonuclease Z/Hydroxyacylglutathione hydrolase-like"/>
    <property type="match status" value="1"/>
</dbReference>
<dbReference type="SUPFAM" id="SSF56281">
    <property type="entry name" value="Metallo-hydrolase/oxidoreductase"/>
    <property type="match status" value="1"/>
</dbReference>
<gene>
    <name evidence="1" type="ORF">A2406_03615</name>
</gene>
<dbReference type="AlphaFoldDB" id="A0A1G2BXQ0"/>
<dbReference type="EMBL" id="MHKQ01000014">
    <property type="protein sequence ID" value="OGY93963.1"/>
    <property type="molecule type" value="Genomic_DNA"/>
</dbReference>
<name>A0A1G2BXQ0_9BACT</name>
<dbReference type="Pfam" id="PF13483">
    <property type="entry name" value="Lactamase_B_3"/>
    <property type="match status" value="1"/>
</dbReference>
<dbReference type="PANTHER" id="PTHR39189:SF1">
    <property type="entry name" value="UPF0173 METAL-DEPENDENT HYDROLASE YTKL"/>
    <property type="match status" value="1"/>
</dbReference>
<proteinExistence type="predicted"/>
<protein>
    <recommendedName>
        <fullName evidence="3">Zn-dependent hydrolase</fullName>
    </recommendedName>
</protein>
<reference evidence="1 2" key="1">
    <citation type="journal article" date="2016" name="Nat. Commun.">
        <title>Thousands of microbial genomes shed light on interconnected biogeochemical processes in an aquifer system.</title>
        <authorList>
            <person name="Anantharaman K."/>
            <person name="Brown C.T."/>
            <person name="Hug L.A."/>
            <person name="Sharon I."/>
            <person name="Castelle C.J."/>
            <person name="Probst A.J."/>
            <person name="Thomas B.C."/>
            <person name="Singh A."/>
            <person name="Wilkins M.J."/>
            <person name="Karaoz U."/>
            <person name="Brodie E.L."/>
            <person name="Williams K.H."/>
            <person name="Hubbard S.S."/>
            <person name="Banfield J.F."/>
        </authorList>
    </citation>
    <scope>NUCLEOTIDE SEQUENCE [LARGE SCALE GENOMIC DNA]</scope>
</reference>
<sequence>MIISWHGFNYFKLKDNEHSLVLNPYALDKDSKFSSVNADVILFSDPNQVAKTKFNKEAFVVDSPGEYEVSDIFVYGRNIKGNIVYYVVFEDIKIAFLGEFSHDDLSNTDLELIEGADILILPVGGGDFTTAKEATRIIQQVEPRIVIPSCYRAGSGKLKVDDVSSFIKEFGVKPEEEEKYKIKKKDLPQEDVKLIILKPQK</sequence>
<evidence type="ECO:0008006" key="3">
    <source>
        <dbReference type="Google" id="ProtNLM"/>
    </source>
</evidence>
<evidence type="ECO:0000313" key="1">
    <source>
        <dbReference type="EMBL" id="OGY93963.1"/>
    </source>
</evidence>
<organism evidence="1 2">
    <name type="scientific">Candidatus Komeilibacteria bacterium RIFOXYC1_FULL_37_11</name>
    <dbReference type="NCBI Taxonomy" id="1798555"/>
    <lineage>
        <taxon>Bacteria</taxon>
        <taxon>Candidatus Komeiliibacteriota</taxon>
    </lineage>
</organism>